<organism evidence="1">
    <name type="scientific">mine drainage metagenome</name>
    <dbReference type="NCBI Taxonomy" id="410659"/>
    <lineage>
        <taxon>unclassified sequences</taxon>
        <taxon>metagenomes</taxon>
        <taxon>ecological metagenomes</taxon>
    </lineage>
</organism>
<dbReference type="Gene3D" id="3.90.226.10">
    <property type="entry name" value="2-enoyl-CoA Hydratase, Chain A, domain 1"/>
    <property type="match status" value="1"/>
</dbReference>
<dbReference type="AlphaFoldDB" id="T1ATP0"/>
<dbReference type="SUPFAM" id="SSF52096">
    <property type="entry name" value="ClpP/crotonase"/>
    <property type="match status" value="1"/>
</dbReference>
<dbReference type="InterPro" id="IPR029045">
    <property type="entry name" value="ClpP/crotonase-like_dom_sf"/>
</dbReference>
<comment type="caution">
    <text evidence="1">The sequence shown here is derived from an EMBL/GenBank/DDBJ whole genome shotgun (WGS) entry which is preliminary data.</text>
</comment>
<protein>
    <recommendedName>
        <fullName evidence="2">Enoyl-CoA hydratase</fullName>
    </recommendedName>
</protein>
<proteinExistence type="predicted"/>
<gene>
    <name evidence="1" type="ORF">B1A_10370</name>
</gene>
<reference evidence="1" key="2">
    <citation type="journal article" date="2014" name="ISME J.">
        <title>Microbial stratification in low pH oxic and suboxic macroscopic growths along an acid mine drainage.</title>
        <authorList>
            <person name="Mendez-Garcia C."/>
            <person name="Mesa V."/>
            <person name="Sprenger R.R."/>
            <person name="Richter M."/>
            <person name="Diez M.S."/>
            <person name="Solano J."/>
            <person name="Bargiela R."/>
            <person name="Golyshina O.V."/>
            <person name="Manteca A."/>
            <person name="Ramos J.L."/>
            <person name="Gallego J.R."/>
            <person name="Llorente I."/>
            <person name="Martins Dos Santos V.A."/>
            <person name="Jensen O.N."/>
            <person name="Pelaez A.I."/>
            <person name="Sanchez J."/>
            <person name="Ferrer M."/>
        </authorList>
    </citation>
    <scope>NUCLEOTIDE SEQUENCE</scope>
</reference>
<accession>T1ATP0</accession>
<sequence length="63" mass="6884">MFAGLRLRHWRAEADADGIVTLTLDRADASVNAMAPAVLREFDQALDRLVIEPPPGLIVRSGK</sequence>
<feature type="non-terminal residue" evidence="1">
    <location>
        <position position="63"/>
    </location>
</feature>
<evidence type="ECO:0000313" key="1">
    <source>
        <dbReference type="EMBL" id="EQD59908.1"/>
    </source>
</evidence>
<dbReference type="EMBL" id="AUZX01007385">
    <property type="protein sequence ID" value="EQD59908.1"/>
    <property type="molecule type" value="Genomic_DNA"/>
</dbReference>
<reference evidence="1" key="1">
    <citation type="submission" date="2013-08" db="EMBL/GenBank/DDBJ databases">
        <authorList>
            <person name="Mendez C."/>
            <person name="Richter M."/>
            <person name="Ferrer M."/>
            <person name="Sanchez J."/>
        </authorList>
    </citation>
    <scope>NUCLEOTIDE SEQUENCE</scope>
</reference>
<name>T1ATP0_9ZZZZ</name>
<evidence type="ECO:0008006" key="2">
    <source>
        <dbReference type="Google" id="ProtNLM"/>
    </source>
</evidence>